<accession>A0A445BSS5</accession>
<dbReference type="PANTHER" id="PTHR47718">
    <property type="entry name" value="OS01G0519700 PROTEIN"/>
    <property type="match status" value="1"/>
</dbReference>
<keyword evidence="5" id="KW-1185">Reference proteome</keyword>
<sequence length="384" mass="43855">MDFRRSFNNEGEDSIRSTSDDSCGHYCASDDEYNDDEYLECNEGRESKEKGVGVAVDCNGSGDADDAAESGLCRPVGANDFLGKEFATEDDAYAAYKEFAKLRGFGVQKGDVARVNVVLIRRDFFCHRQGRRHRKHSDCPERVREERLESCTNCKAKMKIYYDIQDNVWRVKTIVDEHNHELAPTVFARLFPSHRKMSDGDKAQLFGDVLAFDSTYRSNKYKKPSVVFSGSNHRKQTSIFRFALLDDEKVHTYRWVLLNLLDVMGQKKSFVVVIDGDKAMRTAIAEGNLLCRDTGRLQDVKGINAFIKVFFKSIDSILELVHSLDRVVKDYRNNEVTAQFYSTYYSPLLTTGLDSIERFASKVYTRAVFREVKKQINAVATLLF</sequence>
<evidence type="ECO:0000259" key="3">
    <source>
        <dbReference type="Pfam" id="PF10551"/>
    </source>
</evidence>
<gene>
    <name evidence="4" type="ORF">Ahy_A08g038169</name>
</gene>
<dbReference type="Pfam" id="PF10551">
    <property type="entry name" value="MULE"/>
    <property type="match status" value="1"/>
</dbReference>
<dbReference type="EMBL" id="SDMP01000008">
    <property type="protein sequence ID" value="RYR41760.1"/>
    <property type="molecule type" value="Genomic_DNA"/>
</dbReference>
<dbReference type="AlphaFoldDB" id="A0A445BSS5"/>
<evidence type="ECO:0000259" key="2">
    <source>
        <dbReference type="Pfam" id="PF03101"/>
    </source>
</evidence>
<dbReference type="STRING" id="3818.A0A445BSS5"/>
<evidence type="ECO:0000313" key="5">
    <source>
        <dbReference type="Proteomes" id="UP000289738"/>
    </source>
</evidence>
<evidence type="ECO:0000313" key="4">
    <source>
        <dbReference type="EMBL" id="RYR41760.1"/>
    </source>
</evidence>
<dbReference type="Proteomes" id="UP000289738">
    <property type="component" value="Chromosome A08"/>
</dbReference>
<feature type="domain" description="MULE transposase" evidence="3">
    <location>
        <begin position="209"/>
        <end position="286"/>
    </location>
</feature>
<comment type="caution">
    <text evidence="4">The sequence shown here is derived from an EMBL/GenBank/DDBJ whole genome shotgun (WGS) entry which is preliminary data.</text>
</comment>
<feature type="domain" description="FAR1" evidence="2">
    <location>
        <begin position="96"/>
        <end position="184"/>
    </location>
</feature>
<dbReference type="Pfam" id="PF03101">
    <property type="entry name" value="FAR1"/>
    <property type="match status" value="1"/>
</dbReference>
<proteinExistence type="predicted"/>
<feature type="region of interest" description="Disordered" evidence="1">
    <location>
        <begin position="1"/>
        <end position="23"/>
    </location>
</feature>
<dbReference type="InterPro" id="IPR018289">
    <property type="entry name" value="MULE_transposase_dom"/>
</dbReference>
<protein>
    <submittedName>
        <fullName evidence="4">Uncharacterized protein</fullName>
    </submittedName>
</protein>
<reference evidence="4 5" key="1">
    <citation type="submission" date="2019-01" db="EMBL/GenBank/DDBJ databases">
        <title>Sequencing of cultivated peanut Arachis hypogaea provides insights into genome evolution and oil improvement.</title>
        <authorList>
            <person name="Chen X."/>
        </authorList>
    </citation>
    <scope>NUCLEOTIDE SEQUENCE [LARGE SCALE GENOMIC DNA]</scope>
    <source>
        <strain evidence="5">cv. Fuhuasheng</strain>
        <tissue evidence="4">Leaves</tissue>
    </source>
</reference>
<evidence type="ECO:0000256" key="1">
    <source>
        <dbReference type="SAM" id="MobiDB-lite"/>
    </source>
</evidence>
<dbReference type="InterPro" id="IPR004330">
    <property type="entry name" value="FAR1_DNA_bnd_dom"/>
</dbReference>
<organism evidence="4 5">
    <name type="scientific">Arachis hypogaea</name>
    <name type="common">Peanut</name>
    <dbReference type="NCBI Taxonomy" id="3818"/>
    <lineage>
        <taxon>Eukaryota</taxon>
        <taxon>Viridiplantae</taxon>
        <taxon>Streptophyta</taxon>
        <taxon>Embryophyta</taxon>
        <taxon>Tracheophyta</taxon>
        <taxon>Spermatophyta</taxon>
        <taxon>Magnoliopsida</taxon>
        <taxon>eudicotyledons</taxon>
        <taxon>Gunneridae</taxon>
        <taxon>Pentapetalae</taxon>
        <taxon>rosids</taxon>
        <taxon>fabids</taxon>
        <taxon>Fabales</taxon>
        <taxon>Fabaceae</taxon>
        <taxon>Papilionoideae</taxon>
        <taxon>50 kb inversion clade</taxon>
        <taxon>dalbergioids sensu lato</taxon>
        <taxon>Dalbergieae</taxon>
        <taxon>Pterocarpus clade</taxon>
        <taxon>Arachis</taxon>
    </lineage>
</organism>
<name>A0A445BSS5_ARAHY</name>